<name>A0A0A9DGW0_ARUDO</name>
<reference evidence="2" key="1">
    <citation type="submission" date="2014-09" db="EMBL/GenBank/DDBJ databases">
        <authorList>
            <person name="Magalhaes I.L.F."/>
            <person name="Oliveira U."/>
            <person name="Santos F.R."/>
            <person name="Vidigal T.H.D.A."/>
            <person name="Brescovit A.D."/>
            <person name="Santos A.J."/>
        </authorList>
    </citation>
    <scope>NUCLEOTIDE SEQUENCE</scope>
    <source>
        <tissue evidence="2">Shoot tissue taken approximately 20 cm above the soil surface</tissue>
    </source>
</reference>
<proteinExistence type="predicted"/>
<organism evidence="2">
    <name type="scientific">Arundo donax</name>
    <name type="common">Giant reed</name>
    <name type="synonym">Donax arundinaceus</name>
    <dbReference type="NCBI Taxonomy" id="35708"/>
    <lineage>
        <taxon>Eukaryota</taxon>
        <taxon>Viridiplantae</taxon>
        <taxon>Streptophyta</taxon>
        <taxon>Embryophyta</taxon>
        <taxon>Tracheophyta</taxon>
        <taxon>Spermatophyta</taxon>
        <taxon>Magnoliopsida</taxon>
        <taxon>Liliopsida</taxon>
        <taxon>Poales</taxon>
        <taxon>Poaceae</taxon>
        <taxon>PACMAD clade</taxon>
        <taxon>Arundinoideae</taxon>
        <taxon>Arundineae</taxon>
        <taxon>Arundo</taxon>
    </lineage>
</organism>
<sequence length="204" mass="21998">MASSTSHDPGNCGWPIQSKPHADGSMGARCITRHLLPLLDLRIRWPCSLRSQTAEQREASQGRDPAGVAGGRTNPRPTRAAGSAGSRRHGGGRRMNSRDPRACCLNSWPVLSRSPCGGRPNPPVSRASPDGIGRMHPQGPSHAARSMTCSCRPCSSWSFSTSPSLCWDGVEMHPSPVLISFFAKLTRFVEGKCLTMKLQSDIPE</sequence>
<feature type="region of interest" description="Disordered" evidence="1">
    <location>
        <begin position="115"/>
        <end position="141"/>
    </location>
</feature>
<dbReference type="AlphaFoldDB" id="A0A0A9DGW0"/>
<dbReference type="EMBL" id="GBRH01210081">
    <property type="protein sequence ID" value="JAD87814.1"/>
    <property type="molecule type" value="Transcribed_RNA"/>
</dbReference>
<reference evidence="2" key="2">
    <citation type="journal article" date="2015" name="Data Brief">
        <title>Shoot transcriptome of the giant reed, Arundo donax.</title>
        <authorList>
            <person name="Barrero R.A."/>
            <person name="Guerrero F.D."/>
            <person name="Moolhuijzen P."/>
            <person name="Goolsby J.A."/>
            <person name="Tidwell J."/>
            <person name="Bellgard S.E."/>
            <person name="Bellgard M.I."/>
        </authorList>
    </citation>
    <scope>NUCLEOTIDE SEQUENCE</scope>
    <source>
        <tissue evidence="2">Shoot tissue taken approximately 20 cm above the soil surface</tissue>
    </source>
</reference>
<protein>
    <submittedName>
        <fullName evidence="2">Uncharacterized protein</fullName>
    </submittedName>
</protein>
<evidence type="ECO:0000313" key="2">
    <source>
        <dbReference type="EMBL" id="JAD87814.1"/>
    </source>
</evidence>
<feature type="region of interest" description="Disordered" evidence="1">
    <location>
        <begin position="54"/>
        <end position="100"/>
    </location>
</feature>
<accession>A0A0A9DGW0</accession>
<evidence type="ECO:0000256" key="1">
    <source>
        <dbReference type="SAM" id="MobiDB-lite"/>
    </source>
</evidence>